<dbReference type="Proteomes" id="UP000887565">
    <property type="component" value="Unplaced"/>
</dbReference>
<organism evidence="1 2">
    <name type="scientific">Romanomermis culicivorax</name>
    <name type="common">Nematode worm</name>
    <dbReference type="NCBI Taxonomy" id="13658"/>
    <lineage>
        <taxon>Eukaryota</taxon>
        <taxon>Metazoa</taxon>
        <taxon>Ecdysozoa</taxon>
        <taxon>Nematoda</taxon>
        <taxon>Enoplea</taxon>
        <taxon>Dorylaimia</taxon>
        <taxon>Mermithida</taxon>
        <taxon>Mermithoidea</taxon>
        <taxon>Mermithidae</taxon>
        <taxon>Romanomermis</taxon>
    </lineage>
</organism>
<reference evidence="2" key="1">
    <citation type="submission" date="2022-11" db="UniProtKB">
        <authorList>
            <consortium name="WormBaseParasite"/>
        </authorList>
    </citation>
    <scope>IDENTIFICATION</scope>
</reference>
<dbReference type="WBParaSite" id="nRc.2.0.1.t29732-RA">
    <property type="protein sequence ID" value="nRc.2.0.1.t29732-RA"/>
    <property type="gene ID" value="nRc.2.0.1.g29732"/>
</dbReference>
<proteinExistence type="predicted"/>
<accession>A0A915JVD5</accession>
<evidence type="ECO:0000313" key="2">
    <source>
        <dbReference type="WBParaSite" id="nRc.2.0.1.t29732-RA"/>
    </source>
</evidence>
<protein>
    <submittedName>
        <fullName evidence="2">Uncharacterized protein</fullName>
    </submittedName>
</protein>
<keyword evidence="1" id="KW-1185">Reference proteome</keyword>
<name>A0A915JVD5_ROMCU</name>
<sequence length="10" mass="1271">MLQKYNHPQL</sequence>
<evidence type="ECO:0000313" key="1">
    <source>
        <dbReference type="Proteomes" id="UP000887565"/>
    </source>
</evidence>